<gene>
    <name evidence="3" type="ORF">D3M59_07190</name>
</gene>
<dbReference type="PRINTS" id="PR00080">
    <property type="entry name" value="SDRFAMILY"/>
</dbReference>
<evidence type="ECO:0000313" key="4">
    <source>
        <dbReference type="Proteomes" id="UP000285023"/>
    </source>
</evidence>
<dbReference type="EMBL" id="QXTF01000002">
    <property type="protein sequence ID" value="RIX29446.1"/>
    <property type="molecule type" value="Genomic_DNA"/>
</dbReference>
<dbReference type="InterPro" id="IPR020904">
    <property type="entry name" value="Sc_DH/Rdtase_CS"/>
</dbReference>
<dbReference type="Pfam" id="PF13561">
    <property type="entry name" value="adh_short_C2"/>
    <property type="match status" value="1"/>
</dbReference>
<dbReference type="InterPro" id="IPR050259">
    <property type="entry name" value="SDR"/>
</dbReference>
<dbReference type="PANTHER" id="PTHR42879:SF2">
    <property type="entry name" value="3-OXOACYL-[ACYL-CARRIER-PROTEIN] REDUCTASE FABG"/>
    <property type="match status" value="1"/>
</dbReference>
<proteinExistence type="inferred from homology"/>
<dbReference type="FunFam" id="3.40.50.720:FF:000084">
    <property type="entry name" value="Short-chain dehydrogenase reductase"/>
    <property type="match status" value="1"/>
</dbReference>
<sequence length="263" mass="27232">MLDEHERGRDLGWATGRHALITGGGSGIGAATARMLAAEGAKVSMLGRRAEPMREIAVEIGGAAIPCDVTDRSAIETAYAEARAANGPIDFLILNAGVADSSPFARTARDTFDRIIATNLTSLFDGAQLALPDLLQGDNKRLVVVASVAGLRGAAFAAPYVASKHGAVGLVKSLALEYARTLLTVNAVCPGFVDTPMTDQSAERIHQATRRSEAEAREALAAMNPSGRLVSADEVAASILHLCHPMSRSITGACLTVDGGATA</sequence>
<dbReference type="RefSeq" id="WP_119533333.1">
    <property type="nucleotide sequence ID" value="NZ_QXTF01000002.1"/>
</dbReference>
<dbReference type="CDD" id="cd05233">
    <property type="entry name" value="SDR_c"/>
    <property type="match status" value="1"/>
</dbReference>
<accession>A0A418Q0N1</accession>
<dbReference type="PANTHER" id="PTHR42879">
    <property type="entry name" value="3-OXOACYL-(ACYL-CARRIER-PROTEIN) REDUCTASE"/>
    <property type="match status" value="1"/>
</dbReference>
<dbReference type="InterPro" id="IPR057326">
    <property type="entry name" value="KR_dom"/>
</dbReference>
<organism evidence="3 4">
    <name type="scientific">Sphingomonas edaphi</name>
    <dbReference type="NCBI Taxonomy" id="2315689"/>
    <lineage>
        <taxon>Bacteria</taxon>
        <taxon>Pseudomonadati</taxon>
        <taxon>Pseudomonadota</taxon>
        <taxon>Alphaproteobacteria</taxon>
        <taxon>Sphingomonadales</taxon>
        <taxon>Sphingomonadaceae</taxon>
        <taxon>Sphingomonas</taxon>
    </lineage>
</organism>
<evidence type="ECO:0000256" key="1">
    <source>
        <dbReference type="ARBA" id="ARBA00006484"/>
    </source>
</evidence>
<evidence type="ECO:0000259" key="2">
    <source>
        <dbReference type="SMART" id="SM00822"/>
    </source>
</evidence>
<comment type="similarity">
    <text evidence="1">Belongs to the short-chain dehydrogenases/reductases (SDR) family.</text>
</comment>
<dbReference type="SUPFAM" id="SSF51735">
    <property type="entry name" value="NAD(P)-binding Rossmann-fold domains"/>
    <property type="match status" value="1"/>
</dbReference>
<name>A0A418Q0N1_9SPHN</name>
<dbReference type="InterPro" id="IPR002347">
    <property type="entry name" value="SDR_fam"/>
</dbReference>
<comment type="caution">
    <text evidence="3">The sequence shown here is derived from an EMBL/GenBank/DDBJ whole genome shotgun (WGS) entry which is preliminary data.</text>
</comment>
<dbReference type="GO" id="GO:0032787">
    <property type="term" value="P:monocarboxylic acid metabolic process"/>
    <property type="evidence" value="ECO:0007669"/>
    <property type="project" value="UniProtKB-ARBA"/>
</dbReference>
<protein>
    <submittedName>
        <fullName evidence="3">SDR family oxidoreductase</fullName>
    </submittedName>
</protein>
<evidence type="ECO:0000313" key="3">
    <source>
        <dbReference type="EMBL" id="RIX29446.1"/>
    </source>
</evidence>
<keyword evidence="4" id="KW-1185">Reference proteome</keyword>
<dbReference type="InterPro" id="IPR036291">
    <property type="entry name" value="NAD(P)-bd_dom_sf"/>
</dbReference>
<dbReference type="SMART" id="SM00822">
    <property type="entry name" value="PKS_KR"/>
    <property type="match status" value="1"/>
</dbReference>
<dbReference type="PROSITE" id="PS00061">
    <property type="entry name" value="ADH_SHORT"/>
    <property type="match status" value="1"/>
</dbReference>
<dbReference type="Proteomes" id="UP000285023">
    <property type="component" value="Unassembled WGS sequence"/>
</dbReference>
<reference evidence="3 4" key="1">
    <citation type="submission" date="2018-09" db="EMBL/GenBank/DDBJ databases">
        <title>Sphingomonas sp. DAC4.</title>
        <authorList>
            <person name="Seo T."/>
        </authorList>
    </citation>
    <scope>NUCLEOTIDE SEQUENCE [LARGE SCALE GENOMIC DNA]</scope>
    <source>
        <strain evidence="3 4">DAC4</strain>
    </source>
</reference>
<dbReference type="Gene3D" id="3.40.50.720">
    <property type="entry name" value="NAD(P)-binding Rossmann-like Domain"/>
    <property type="match status" value="1"/>
</dbReference>
<dbReference type="OrthoDB" id="9804774at2"/>
<dbReference type="AlphaFoldDB" id="A0A418Q0N1"/>
<feature type="domain" description="Ketoreductase" evidence="2">
    <location>
        <begin position="17"/>
        <end position="181"/>
    </location>
</feature>
<dbReference type="PRINTS" id="PR00081">
    <property type="entry name" value="GDHRDH"/>
</dbReference>